<protein>
    <submittedName>
        <fullName evidence="3">Uncharacterized protein</fullName>
    </submittedName>
</protein>
<comment type="caution">
    <text evidence="3">The sequence shown here is derived from an EMBL/GenBank/DDBJ whole genome shotgun (WGS) entry which is preliminary data.</text>
</comment>
<evidence type="ECO:0000313" key="3">
    <source>
        <dbReference type="EMBL" id="KAJ8431733.1"/>
    </source>
</evidence>
<proteinExistence type="predicted"/>
<dbReference type="PANTHER" id="PTHR35278">
    <property type="entry name" value="TRANSMEMBRANE PROTEIN-RELATED"/>
    <property type="match status" value="1"/>
</dbReference>
<dbReference type="OrthoDB" id="1916120at2759"/>
<feature type="compositionally biased region" description="Basic residues" evidence="1">
    <location>
        <begin position="203"/>
        <end position="220"/>
    </location>
</feature>
<evidence type="ECO:0000256" key="1">
    <source>
        <dbReference type="SAM" id="MobiDB-lite"/>
    </source>
</evidence>
<reference evidence="3" key="1">
    <citation type="submission" date="2022-04" db="EMBL/GenBank/DDBJ databases">
        <title>Carnegiea gigantea Genome sequencing and assembly v2.</title>
        <authorList>
            <person name="Copetti D."/>
            <person name="Sanderson M.J."/>
            <person name="Burquez A."/>
            <person name="Wojciechowski M.F."/>
        </authorList>
    </citation>
    <scope>NUCLEOTIDE SEQUENCE</scope>
    <source>
        <strain evidence="3">SGP5-SGP5p</strain>
        <tissue evidence="3">Aerial part</tissue>
    </source>
</reference>
<organism evidence="3 4">
    <name type="scientific">Carnegiea gigantea</name>
    <dbReference type="NCBI Taxonomy" id="171969"/>
    <lineage>
        <taxon>Eukaryota</taxon>
        <taxon>Viridiplantae</taxon>
        <taxon>Streptophyta</taxon>
        <taxon>Embryophyta</taxon>
        <taxon>Tracheophyta</taxon>
        <taxon>Spermatophyta</taxon>
        <taxon>Magnoliopsida</taxon>
        <taxon>eudicotyledons</taxon>
        <taxon>Gunneridae</taxon>
        <taxon>Pentapetalae</taxon>
        <taxon>Caryophyllales</taxon>
        <taxon>Cactineae</taxon>
        <taxon>Cactaceae</taxon>
        <taxon>Cactoideae</taxon>
        <taxon>Echinocereeae</taxon>
        <taxon>Carnegiea</taxon>
    </lineage>
</organism>
<gene>
    <name evidence="3" type="ORF">Cgig2_028950</name>
</gene>
<keyword evidence="4" id="KW-1185">Reference proteome</keyword>
<keyword evidence="2" id="KW-0472">Membrane</keyword>
<feature type="transmembrane region" description="Helical" evidence="2">
    <location>
        <begin position="57"/>
        <end position="75"/>
    </location>
</feature>
<dbReference type="PANTHER" id="PTHR35278:SF4">
    <property type="entry name" value="TRANSMEMBRANE PROTEIN"/>
    <property type="match status" value="1"/>
</dbReference>
<evidence type="ECO:0000313" key="4">
    <source>
        <dbReference type="Proteomes" id="UP001153076"/>
    </source>
</evidence>
<name>A0A9Q1JVL3_9CARY</name>
<feature type="transmembrane region" description="Helical" evidence="2">
    <location>
        <begin position="90"/>
        <end position="113"/>
    </location>
</feature>
<dbReference type="Proteomes" id="UP001153076">
    <property type="component" value="Unassembled WGS sequence"/>
</dbReference>
<feature type="region of interest" description="Disordered" evidence="1">
    <location>
        <begin position="139"/>
        <end position="244"/>
    </location>
</feature>
<keyword evidence="2" id="KW-1133">Transmembrane helix</keyword>
<dbReference type="AlphaFoldDB" id="A0A9Q1JVL3"/>
<feature type="compositionally biased region" description="Polar residues" evidence="1">
    <location>
        <begin position="140"/>
        <end position="160"/>
    </location>
</feature>
<keyword evidence="2" id="KW-0812">Transmembrane</keyword>
<dbReference type="EMBL" id="JAKOGI010000664">
    <property type="protein sequence ID" value="KAJ8431733.1"/>
    <property type="molecule type" value="Genomic_DNA"/>
</dbReference>
<accession>A0A9Q1JVL3</accession>
<evidence type="ECO:0000256" key="2">
    <source>
        <dbReference type="SAM" id="Phobius"/>
    </source>
</evidence>
<sequence length="244" mass="27718">MGNAASKGASDVGTAVGNAIAAPFKSIFGRSCQDICSGIWDVECFIEHLCIPDLVKLLLVCGLSYVCLVFLYLLFKLGVCQCVVKSLCKISWAACETCWLTLDYICCFCWYKIRHTKRVYRRRHREQARLSRDDVELGYASTSTSSNGSHGRNLSYSESVGDNERACPSRSRKRKSRHGEGHQRRMNRRKNVTLKTGQVSVRLKGRPRRGRRSNRFKHSQRSSLGRSTKRSMSIKFKKPKLDDP</sequence>